<proteinExistence type="predicted"/>
<reference evidence="4" key="1">
    <citation type="submission" date="2016-06" db="UniProtKB">
        <authorList>
            <consortium name="WormBaseParasite"/>
        </authorList>
    </citation>
    <scope>IDENTIFICATION</scope>
</reference>
<feature type="region of interest" description="Disordered" evidence="1">
    <location>
        <begin position="1"/>
        <end position="99"/>
    </location>
</feature>
<accession>A0A183AFU8</accession>
<reference evidence="2 3" key="2">
    <citation type="submission" date="2018-11" db="EMBL/GenBank/DDBJ databases">
        <authorList>
            <consortium name="Pathogen Informatics"/>
        </authorList>
    </citation>
    <scope>NUCLEOTIDE SEQUENCE [LARGE SCALE GENOMIC DNA]</scope>
    <source>
        <strain evidence="2 3">Egypt</strain>
    </source>
</reference>
<dbReference type="EMBL" id="UZAN01042731">
    <property type="protein sequence ID" value="VDP76658.1"/>
    <property type="molecule type" value="Genomic_DNA"/>
</dbReference>
<gene>
    <name evidence="2" type="ORF">ECPE_LOCUS5833</name>
</gene>
<evidence type="ECO:0000313" key="4">
    <source>
        <dbReference type="WBParaSite" id="ECPE_0000584601-mRNA-1"/>
    </source>
</evidence>
<dbReference type="WBParaSite" id="ECPE_0000584601-mRNA-1">
    <property type="protein sequence ID" value="ECPE_0000584601-mRNA-1"/>
    <property type="gene ID" value="ECPE_0000584601"/>
</dbReference>
<dbReference type="AlphaFoldDB" id="A0A183AFU8"/>
<evidence type="ECO:0000256" key="1">
    <source>
        <dbReference type="SAM" id="MobiDB-lite"/>
    </source>
</evidence>
<sequence length="188" mass="20713">MAYDAAAEYGFHAVNDDDIGDETEDEYFEYDLDVDDDDDDCNADASDDDDSEYNDSEGDDDDDDQPDNDVYDNDPNDADDDSVDDDHDDDDDDDHDWDAADSSVAKSAMLKLTDLAYCVVSEACGQTTMVFLWCTRSGGEHTWPGARRSTLANAVHQISCFPCSLKRVSQAEYGAVLKFSGDIVFVSA</sequence>
<feature type="compositionally biased region" description="Acidic residues" evidence="1">
    <location>
        <begin position="16"/>
        <end position="96"/>
    </location>
</feature>
<dbReference type="Proteomes" id="UP000272942">
    <property type="component" value="Unassembled WGS sequence"/>
</dbReference>
<evidence type="ECO:0000313" key="2">
    <source>
        <dbReference type="EMBL" id="VDP76658.1"/>
    </source>
</evidence>
<organism evidence="4">
    <name type="scientific">Echinostoma caproni</name>
    <dbReference type="NCBI Taxonomy" id="27848"/>
    <lineage>
        <taxon>Eukaryota</taxon>
        <taxon>Metazoa</taxon>
        <taxon>Spiralia</taxon>
        <taxon>Lophotrochozoa</taxon>
        <taxon>Platyhelminthes</taxon>
        <taxon>Trematoda</taxon>
        <taxon>Digenea</taxon>
        <taxon>Plagiorchiida</taxon>
        <taxon>Echinostomata</taxon>
        <taxon>Echinostomatoidea</taxon>
        <taxon>Echinostomatidae</taxon>
        <taxon>Echinostoma</taxon>
    </lineage>
</organism>
<protein>
    <submittedName>
        <fullName evidence="4">Replicase polyprotein 1a</fullName>
    </submittedName>
</protein>
<keyword evidence="3" id="KW-1185">Reference proteome</keyword>
<evidence type="ECO:0000313" key="3">
    <source>
        <dbReference type="Proteomes" id="UP000272942"/>
    </source>
</evidence>
<name>A0A183AFU8_9TREM</name>